<dbReference type="InterPro" id="IPR021150">
    <property type="entry name" value="Ubiq_cyt_c_chap"/>
</dbReference>
<dbReference type="OrthoDB" id="10253878at2759"/>
<name>A0A4Y7PWY3_9AGAM</name>
<feature type="domain" description="Ubiquinol-cytochrome c chaperone" evidence="2">
    <location>
        <begin position="98"/>
        <end position="216"/>
    </location>
</feature>
<dbReference type="Proteomes" id="UP000294933">
    <property type="component" value="Unassembled WGS sequence"/>
</dbReference>
<accession>A0A4Y7PWY3</accession>
<dbReference type="GO" id="GO:0005739">
    <property type="term" value="C:mitochondrion"/>
    <property type="evidence" value="ECO:0007669"/>
    <property type="project" value="TreeGrafter"/>
</dbReference>
<evidence type="ECO:0000259" key="2">
    <source>
        <dbReference type="Pfam" id="PF03981"/>
    </source>
</evidence>
<proteinExistence type="inferred from homology"/>
<dbReference type="STRING" id="50990.A0A4Y7PWY3"/>
<keyword evidence="4" id="KW-1185">Reference proteome</keyword>
<organism evidence="3 4">
    <name type="scientific">Rickenella mellea</name>
    <dbReference type="NCBI Taxonomy" id="50990"/>
    <lineage>
        <taxon>Eukaryota</taxon>
        <taxon>Fungi</taxon>
        <taxon>Dikarya</taxon>
        <taxon>Basidiomycota</taxon>
        <taxon>Agaricomycotina</taxon>
        <taxon>Agaricomycetes</taxon>
        <taxon>Hymenochaetales</taxon>
        <taxon>Rickenellaceae</taxon>
        <taxon>Rickenella</taxon>
    </lineage>
</organism>
<dbReference type="EMBL" id="ML170195">
    <property type="protein sequence ID" value="TDL19645.1"/>
    <property type="molecule type" value="Genomic_DNA"/>
</dbReference>
<dbReference type="AlphaFoldDB" id="A0A4Y7PWY3"/>
<dbReference type="PANTHER" id="PTHR12184:SF1">
    <property type="entry name" value="UBIQUINOL-CYTOCHROME-C REDUCTASE COMPLEX ASSEMBLY FACTOR 1"/>
    <property type="match status" value="1"/>
</dbReference>
<sequence length="314" mass="35810">MLARRRLIQQAAAFRLHARLIVTPPPRQPYNYQPPTPPPETWLTTYLKKNPRAMRVFEGFTSAIGINSPKQVAGRQSYVIYQNACATREAAELDFWHQKCRLPPTFQSWFTVTNLHVWMLTVRLRALPPPHGTYYVQALVDHFFLDVEDRIRAVLSKKAPERLVTRQMKIFREQWAGLGLSFDYALALSSPHTAPEKRNGDVEMAAAVWRNLLGARGANGITESSDGAVVKRSATDTDTEMPKVQTDPNLEQFDDGSGMHDFMGEDTRLYVMYPELMVTIITYIRRELIRLEAVRDEQITQGHGVGLWGSIQIQ</sequence>
<dbReference type="VEuPathDB" id="FungiDB:BD410DRAFT_752095"/>
<evidence type="ECO:0000313" key="3">
    <source>
        <dbReference type="EMBL" id="TDL19645.1"/>
    </source>
</evidence>
<gene>
    <name evidence="3" type="ORF">BD410DRAFT_752095</name>
</gene>
<evidence type="ECO:0000313" key="4">
    <source>
        <dbReference type="Proteomes" id="UP000294933"/>
    </source>
</evidence>
<dbReference type="Pfam" id="PF03981">
    <property type="entry name" value="Ubiq_cyt_C_chap"/>
    <property type="match status" value="1"/>
</dbReference>
<dbReference type="PANTHER" id="PTHR12184">
    <property type="entry name" value="UBIQUINOL-CYTOCHROME C REDUCTASE COMPLEX ASSEMBLY FACTOR 1 FAMILY MEMBER"/>
    <property type="match status" value="1"/>
</dbReference>
<evidence type="ECO:0000256" key="1">
    <source>
        <dbReference type="ARBA" id="ARBA00006407"/>
    </source>
</evidence>
<dbReference type="GO" id="GO:0034551">
    <property type="term" value="P:mitochondrial respiratory chain complex III assembly"/>
    <property type="evidence" value="ECO:0007669"/>
    <property type="project" value="TreeGrafter"/>
</dbReference>
<reference evidence="3 4" key="1">
    <citation type="submission" date="2018-06" db="EMBL/GenBank/DDBJ databases">
        <title>A transcriptomic atlas of mushroom development highlights an independent origin of complex multicellularity.</title>
        <authorList>
            <consortium name="DOE Joint Genome Institute"/>
            <person name="Krizsan K."/>
            <person name="Almasi E."/>
            <person name="Merenyi Z."/>
            <person name="Sahu N."/>
            <person name="Viragh M."/>
            <person name="Koszo T."/>
            <person name="Mondo S."/>
            <person name="Kiss B."/>
            <person name="Balint B."/>
            <person name="Kues U."/>
            <person name="Barry K."/>
            <person name="Hegedus J.C."/>
            <person name="Henrissat B."/>
            <person name="Johnson J."/>
            <person name="Lipzen A."/>
            <person name="Ohm R."/>
            <person name="Nagy I."/>
            <person name="Pangilinan J."/>
            <person name="Yan J."/>
            <person name="Xiong Y."/>
            <person name="Grigoriev I.V."/>
            <person name="Hibbett D.S."/>
            <person name="Nagy L.G."/>
        </authorList>
    </citation>
    <scope>NUCLEOTIDE SEQUENCE [LARGE SCALE GENOMIC DNA]</scope>
    <source>
        <strain evidence="3 4">SZMC22713</strain>
    </source>
</reference>
<protein>
    <recommendedName>
        <fullName evidence="2">Ubiquinol-cytochrome c chaperone domain-containing protein</fullName>
    </recommendedName>
</protein>
<dbReference type="InterPro" id="IPR007129">
    <property type="entry name" value="Ubiqinol_cyt_c_chaperone_CPB3"/>
</dbReference>
<comment type="similarity">
    <text evidence="1">Belongs to the CBP3 family.</text>
</comment>